<proteinExistence type="predicted"/>
<dbReference type="Proteomes" id="UP000887226">
    <property type="component" value="Unassembled WGS sequence"/>
</dbReference>
<name>A0A9P7YZH4_9HELO</name>
<dbReference type="EMBL" id="MU254032">
    <property type="protein sequence ID" value="KAG9242828.1"/>
    <property type="molecule type" value="Genomic_DNA"/>
</dbReference>
<dbReference type="InterPro" id="IPR029058">
    <property type="entry name" value="AB_hydrolase_fold"/>
</dbReference>
<protein>
    <submittedName>
        <fullName evidence="1">Uncharacterized protein</fullName>
    </submittedName>
</protein>
<dbReference type="OrthoDB" id="2094269at2759"/>
<accession>A0A9P7YZH4</accession>
<evidence type="ECO:0000313" key="1">
    <source>
        <dbReference type="EMBL" id="KAG9242828.1"/>
    </source>
</evidence>
<keyword evidence="2" id="KW-1185">Reference proteome</keyword>
<sequence length="135" mass="14970">MVGVRMGVAGSDAAFEEAAEVRASFQEETPETFGGNWYLFTKNSFGQSLYGYTNPISSESVIQAEQELSRITQENDPFDGYLGFCGGASIAAQVMMRDLLAHPEEERLSHEVLRGLIDPFETRYLANGQSFISER</sequence>
<organism evidence="1 2">
    <name type="scientific">Calycina marina</name>
    <dbReference type="NCBI Taxonomy" id="1763456"/>
    <lineage>
        <taxon>Eukaryota</taxon>
        <taxon>Fungi</taxon>
        <taxon>Dikarya</taxon>
        <taxon>Ascomycota</taxon>
        <taxon>Pezizomycotina</taxon>
        <taxon>Leotiomycetes</taxon>
        <taxon>Helotiales</taxon>
        <taxon>Pezizellaceae</taxon>
        <taxon>Calycina</taxon>
    </lineage>
</organism>
<dbReference type="AlphaFoldDB" id="A0A9P7YZH4"/>
<gene>
    <name evidence="1" type="ORF">BJ878DRAFT_543891</name>
</gene>
<comment type="caution">
    <text evidence="1">The sequence shown here is derived from an EMBL/GenBank/DDBJ whole genome shotgun (WGS) entry which is preliminary data.</text>
</comment>
<evidence type="ECO:0000313" key="2">
    <source>
        <dbReference type="Proteomes" id="UP000887226"/>
    </source>
</evidence>
<reference evidence="1" key="1">
    <citation type="journal article" date="2021" name="IMA Fungus">
        <title>Genomic characterization of three marine fungi, including Emericellopsis atlantica sp. nov. with signatures of a generalist lifestyle and marine biomass degradation.</title>
        <authorList>
            <person name="Hagestad O.C."/>
            <person name="Hou L."/>
            <person name="Andersen J.H."/>
            <person name="Hansen E.H."/>
            <person name="Altermark B."/>
            <person name="Li C."/>
            <person name="Kuhnert E."/>
            <person name="Cox R.J."/>
            <person name="Crous P.W."/>
            <person name="Spatafora J.W."/>
            <person name="Lail K."/>
            <person name="Amirebrahimi M."/>
            <person name="Lipzen A."/>
            <person name="Pangilinan J."/>
            <person name="Andreopoulos W."/>
            <person name="Hayes R.D."/>
            <person name="Ng V."/>
            <person name="Grigoriev I.V."/>
            <person name="Jackson S.A."/>
            <person name="Sutton T.D.S."/>
            <person name="Dobson A.D.W."/>
            <person name="Rama T."/>
        </authorList>
    </citation>
    <scope>NUCLEOTIDE SEQUENCE</scope>
    <source>
        <strain evidence="1">TRa3180A</strain>
    </source>
</reference>
<dbReference type="Gene3D" id="3.40.50.1820">
    <property type="entry name" value="alpha/beta hydrolase"/>
    <property type="match status" value="1"/>
</dbReference>